<dbReference type="EMBL" id="JAABOO010000003">
    <property type="protein sequence ID" value="NER14365.1"/>
    <property type="molecule type" value="Genomic_DNA"/>
</dbReference>
<dbReference type="Proteomes" id="UP000468581">
    <property type="component" value="Unassembled WGS sequence"/>
</dbReference>
<evidence type="ECO:0000313" key="1">
    <source>
        <dbReference type="EMBL" id="NER14365.1"/>
    </source>
</evidence>
<evidence type="ECO:0000313" key="2">
    <source>
        <dbReference type="Proteomes" id="UP000468581"/>
    </source>
</evidence>
<dbReference type="AlphaFoldDB" id="A0A6P0UMC5"/>
<accession>A0A6P0UMC5</accession>
<protein>
    <submittedName>
        <fullName evidence="1">Uncharacterized protein</fullName>
    </submittedName>
</protein>
<name>A0A6P0UMC5_9FLAO</name>
<organism evidence="1 2">
    <name type="scientific">Leptobacterium flavescens</name>
    <dbReference type="NCBI Taxonomy" id="472055"/>
    <lineage>
        <taxon>Bacteria</taxon>
        <taxon>Pseudomonadati</taxon>
        <taxon>Bacteroidota</taxon>
        <taxon>Flavobacteriia</taxon>
        <taxon>Flavobacteriales</taxon>
        <taxon>Flavobacteriaceae</taxon>
        <taxon>Leptobacterium</taxon>
    </lineage>
</organism>
<comment type="caution">
    <text evidence="1">The sequence shown here is derived from an EMBL/GenBank/DDBJ whole genome shotgun (WGS) entry which is preliminary data.</text>
</comment>
<proteinExistence type="predicted"/>
<gene>
    <name evidence="1" type="ORF">GWK08_13005</name>
</gene>
<keyword evidence="2" id="KW-1185">Reference proteome</keyword>
<reference evidence="1 2" key="1">
    <citation type="submission" date="2020-01" db="EMBL/GenBank/DDBJ databases">
        <title>Leptobacterium flavescens.</title>
        <authorList>
            <person name="Wang G."/>
        </authorList>
    </citation>
    <scope>NUCLEOTIDE SEQUENCE [LARGE SCALE GENOMIC DNA]</scope>
    <source>
        <strain evidence="1 2">KCTC 22160</strain>
    </source>
</reference>
<sequence length="273" mass="32041">MLKTGKPIFLLLLLFCLNFNYSQNVEGVYLAFYERGDDLTKAKQSELRTKFKKKDARYVYSFLKVENMLYNIRDQEVKVRFNYYKEDGSLFGSPEKTYKIPKDWKRVDLWTGWGYATTNRWQAGRYTVKAMVEGRQIAQGMFYIDNTSESGYISKVNRVRFFEGGEKVPETKNYATAFSKSTSRSIYTEVNFPNAYYNVKDWKTDITLRYYKPDGSLFGSPKINRVIPKTWKSANVWRGWGWTSTGNWPLGNYRVEVWDGDTMLSSGYFTINN</sequence>
<dbReference type="RefSeq" id="WP_163607659.1">
    <property type="nucleotide sequence ID" value="NZ_JAABOO010000003.1"/>
</dbReference>